<proteinExistence type="predicted"/>
<reference evidence="3" key="1">
    <citation type="submission" date="2018-02" db="EMBL/GenBank/DDBJ databases">
        <authorList>
            <person name="Cohen D.B."/>
            <person name="Kent A.D."/>
        </authorList>
    </citation>
    <scope>NUCLEOTIDE SEQUENCE</scope>
</reference>
<dbReference type="PANTHER" id="PTHR37610">
    <property type="entry name" value="CCHC-TYPE DOMAIN-CONTAINING PROTEIN"/>
    <property type="match status" value="1"/>
</dbReference>
<sequence length="377" mass="42539">MVSKHFAPILTEQSPSFMEQPAPPFMEQHAPTFTEAYCSFLILRFPQDLFLGNDATQWSFSWILNSLSKEISASVIYLDTSIEVWKDLKERFSQEESWDELMNYRPIPACTCGALKTLMDYQHSEYVMKFLVGLDDSYASVRGQILLMDPMPYNSTKAKAKAKKTLVSQEERQRELSSGSTIRGIESGYMDFHLVTSQELGPSANQVMTASSSNNDNGMANLASLPLSPDQYQQLLSFLNSQQPPNEIHPTHQVATVPFSIFQFLRSKFQPRATKCVFLGYPHGVKGYKGCKWVYKIKLKADGSVERHKARLLLAIAAVKKWHIAQLDVNNAFLHGDLHEEVYMSLPPGFHSKGGQNLVCKLHKSLYGLKQASRSVV</sequence>
<evidence type="ECO:0000259" key="2">
    <source>
        <dbReference type="Pfam" id="PF25597"/>
    </source>
</evidence>
<dbReference type="EMBL" id="OIVN01006253">
    <property type="protein sequence ID" value="SPD28985.1"/>
    <property type="molecule type" value="Genomic_DNA"/>
</dbReference>
<dbReference type="InterPro" id="IPR057670">
    <property type="entry name" value="SH3_retrovirus"/>
</dbReference>
<gene>
    <name evidence="3" type="ORF">FSB_LOCUS56867</name>
</gene>
<dbReference type="AlphaFoldDB" id="A0A2N9IXA8"/>
<evidence type="ECO:0000313" key="3">
    <source>
        <dbReference type="EMBL" id="SPD28985.1"/>
    </source>
</evidence>
<accession>A0A2N9IXA8</accession>
<dbReference type="InterPro" id="IPR013103">
    <property type="entry name" value="RVT_2"/>
</dbReference>
<name>A0A2N9IXA8_FAGSY</name>
<dbReference type="Pfam" id="PF25597">
    <property type="entry name" value="SH3_retrovirus"/>
    <property type="match status" value="1"/>
</dbReference>
<feature type="domain" description="Reverse transcriptase Ty1/copia-type" evidence="1">
    <location>
        <begin position="306"/>
        <end position="374"/>
    </location>
</feature>
<dbReference type="Pfam" id="PF07727">
    <property type="entry name" value="RVT_2"/>
    <property type="match status" value="1"/>
</dbReference>
<evidence type="ECO:0000259" key="1">
    <source>
        <dbReference type="Pfam" id="PF07727"/>
    </source>
</evidence>
<protein>
    <submittedName>
        <fullName evidence="3">Uncharacterized protein</fullName>
    </submittedName>
</protein>
<feature type="domain" description="Retroviral polymerase SH3-like" evidence="2">
    <location>
        <begin position="266"/>
        <end position="289"/>
    </location>
</feature>
<organism evidence="3">
    <name type="scientific">Fagus sylvatica</name>
    <name type="common">Beechnut</name>
    <dbReference type="NCBI Taxonomy" id="28930"/>
    <lineage>
        <taxon>Eukaryota</taxon>
        <taxon>Viridiplantae</taxon>
        <taxon>Streptophyta</taxon>
        <taxon>Embryophyta</taxon>
        <taxon>Tracheophyta</taxon>
        <taxon>Spermatophyta</taxon>
        <taxon>Magnoliopsida</taxon>
        <taxon>eudicotyledons</taxon>
        <taxon>Gunneridae</taxon>
        <taxon>Pentapetalae</taxon>
        <taxon>rosids</taxon>
        <taxon>fabids</taxon>
        <taxon>Fagales</taxon>
        <taxon>Fagaceae</taxon>
        <taxon>Fagus</taxon>
    </lineage>
</organism>
<dbReference type="PANTHER" id="PTHR37610:SF97">
    <property type="entry name" value="RETROTRANSPOSON GAG DOMAIN-CONTAINING PROTEIN"/>
    <property type="match status" value="1"/>
</dbReference>